<evidence type="ECO:0000256" key="1">
    <source>
        <dbReference type="SAM" id="MobiDB-lite"/>
    </source>
</evidence>
<proteinExistence type="predicted"/>
<dbReference type="EMBL" id="JARIHO010000092">
    <property type="protein sequence ID" value="KAJ7306681.1"/>
    <property type="molecule type" value="Genomic_DNA"/>
</dbReference>
<name>A0AAD6Z493_9AGAR</name>
<evidence type="ECO:0000313" key="3">
    <source>
        <dbReference type="Proteomes" id="UP001218218"/>
    </source>
</evidence>
<gene>
    <name evidence="2" type="ORF">DFH08DRAFT_975928</name>
</gene>
<protein>
    <submittedName>
        <fullName evidence="2">Uncharacterized protein</fullName>
    </submittedName>
</protein>
<sequence length="107" mass="11118">MAQVAYEPLLILSQITSTCGVLYNAVAVVLEVPHTAAPPLSPLPALSAYFADAVCRTLSAPTSLLPLPPSASVPAVCRSAGRPAPPAHLRRHRHARPSPIPLDTALA</sequence>
<feature type="region of interest" description="Disordered" evidence="1">
    <location>
        <begin position="82"/>
        <end position="107"/>
    </location>
</feature>
<dbReference type="AlphaFoldDB" id="A0AAD6Z493"/>
<dbReference type="Proteomes" id="UP001218218">
    <property type="component" value="Unassembled WGS sequence"/>
</dbReference>
<comment type="caution">
    <text evidence="2">The sequence shown here is derived from an EMBL/GenBank/DDBJ whole genome shotgun (WGS) entry which is preliminary data.</text>
</comment>
<reference evidence="2" key="1">
    <citation type="submission" date="2023-03" db="EMBL/GenBank/DDBJ databases">
        <title>Massive genome expansion in bonnet fungi (Mycena s.s.) driven by repeated elements and novel gene families across ecological guilds.</title>
        <authorList>
            <consortium name="Lawrence Berkeley National Laboratory"/>
            <person name="Harder C.B."/>
            <person name="Miyauchi S."/>
            <person name="Viragh M."/>
            <person name="Kuo A."/>
            <person name="Thoen E."/>
            <person name="Andreopoulos B."/>
            <person name="Lu D."/>
            <person name="Skrede I."/>
            <person name="Drula E."/>
            <person name="Henrissat B."/>
            <person name="Morin E."/>
            <person name="Kohler A."/>
            <person name="Barry K."/>
            <person name="LaButti K."/>
            <person name="Morin E."/>
            <person name="Salamov A."/>
            <person name="Lipzen A."/>
            <person name="Mereny Z."/>
            <person name="Hegedus B."/>
            <person name="Baldrian P."/>
            <person name="Stursova M."/>
            <person name="Weitz H."/>
            <person name="Taylor A."/>
            <person name="Grigoriev I.V."/>
            <person name="Nagy L.G."/>
            <person name="Martin F."/>
            <person name="Kauserud H."/>
        </authorList>
    </citation>
    <scope>NUCLEOTIDE SEQUENCE</scope>
    <source>
        <strain evidence="2">CBHHK002</strain>
    </source>
</reference>
<organism evidence="2 3">
    <name type="scientific">Mycena albidolilacea</name>
    <dbReference type="NCBI Taxonomy" id="1033008"/>
    <lineage>
        <taxon>Eukaryota</taxon>
        <taxon>Fungi</taxon>
        <taxon>Dikarya</taxon>
        <taxon>Basidiomycota</taxon>
        <taxon>Agaricomycotina</taxon>
        <taxon>Agaricomycetes</taxon>
        <taxon>Agaricomycetidae</taxon>
        <taxon>Agaricales</taxon>
        <taxon>Marasmiineae</taxon>
        <taxon>Mycenaceae</taxon>
        <taxon>Mycena</taxon>
    </lineage>
</organism>
<keyword evidence="3" id="KW-1185">Reference proteome</keyword>
<evidence type="ECO:0000313" key="2">
    <source>
        <dbReference type="EMBL" id="KAJ7306681.1"/>
    </source>
</evidence>
<accession>A0AAD6Z493</accession>